<dbReference type="RefSeq" id="WP_180276796.1">
    <property type="nucleotide sequence ID" value="NZ_CAKKMT010000003.1"/>
</dbReference>
<sequence length="56" mass="6281">MSGMMLGQVVLMAIVIAWLLLVLKFDVWKRGETKIITMAMLAALLELAIAEIIYML</sequence>
<evidence type="ECO:0000256" key="1">
    <source>
        <dbReference type="SAM" id="Phobius"/>
    </source>
</evidence>
<dbReference type="Proteomes" id="UP001306592">
    <property type="component" value="Unassembled WGS sequence"/>
</dbReference>
<dbReference type="EMBL" id="JBANEI010000008">
    <property type="protein sequence ID" value="MEI2682567.1"/>
    <property type="molecule type" value="Genomic_DNA"/>
</dbReference>
<gene>
    <name evidence="2" type="ORF">V8N49_12985</name>
</gene>
<feature type="transmembrane region" description="Helical" evidence="1">
    <location>
        <begin position="6"/>
        <end position="23"/>
    </location>
</feature>
<protein>
    <submittedName>
        <fullName evidence="2">Uncharacterized protein</fullName>
    </submittedName>
</protein>
<keyword evidence="1" id="KW-0472">Membrane</keyword>
<name>A0ABU8DHR6_ERWAP</name>
<evidence type="ECO:0000313" key="3">
    <source>
        <dbReference type="Proteomes" id="UP001306592"/>
    </source>
</evidence>
<comment type="caution">
    <text evidence="2">The sequence shown here is derived from an EMBL/GenBank/DDBJ whole genome shotgun (WGS) entry which is preliminary data.</text>
</comment>
<feature type="transmembrane region" description="Helical" evidence="1">
    <location>
        <begin position="35"/>
        <end position="55"/>
    </location>
</feature>
<accession>A0ABU8DHR6</accession>
<organism evidence="2 3">
    <name type="scientific">Erwinia aphidicola</name>
    <dbReference type="NCBI Taxonomy" id="68334"/>
    <lineage>
        <taxon>Bacteria</taxon>
        <taxon>Pseudomonadati</taxon>
        <taxon>Pseudomonadota</taxon>
        <taxon>Gammaproteobacteria</taxon>
        <taxon>Enterobacterales</taxon>
        <taxon>Erwiniaceae</taxon>
        <taxon>Erwinia</taxon>
    </lineage>
</organism>
<keyword evidence="1" id="KW-0812">Transmembrane</keyword>
<proteinExistence type="predicted"/>
<keyword evidence="1" id="KW-1133">Transmembrane helix</keyword>
<reference evidence="2 3" key="1">
    <citation type="submission" date="2024-02" db="EMBL/GenBank/DDBJ databases">
        <title>First report Erwinia aphidicola in onion in Chile.</title>
        <authorList>
            <person name="Valenzuela M."/>
            <person name="Pena M."/>
            <person name="Dutta B."/>
        </authorList>
    </citation>
    <scope>NUCLEOTIDE SEQUENCE [LARGE SCALE GENOMIC DNA]</scope>
    <source>
        <strain evidence="2 3">QCJ3A</strain>
    </source>
</reference>
<evidence type="ECO:0000313" key="2">
    <source>
        <dbReference type="EMBL" id="MEI2682567.1"/>
    </source>
</evidence>
<keyword evidence="3" id="KW-1185">Reference proteome</keyword>